<dbReference type="Pfam" id="PF00094">
    <property type="entry name" value="VWD"/>
    <property type="match status" value="1"/>
</dbReference>
<dbReference type="Proteomes" id="UP000018936">
    <property type="component" value="Unassembled WGS sequence"/>
</dbReference>
<protein>
    <submittedName>
        <fullName evidence="2">Alpha-tectorin</fullName>
    </submittedName>
</protein>
<gene>
    <name evidence="2" type="primary">Tecta</name>
    <name evidence="2" type="ORF">L345_17227</name>
</gene>
<organism evidence="2 3">
    <name type="scientific">Ophiophagus hannah</name>
    <name type="common">King cobra</name>
    <name type="synonym">Naja hannah</name>
    <dbReference type="NCBI Taxonomy" id="8665"/>
    <lineage>
        <taxon>Eukaryota</taxon>
        <taxon>Metazoa</taxon>
        <taxon>Chordata</taxon>
        <taxon>Craniata</taxon>
        <taxon>Vertebrata</taxon>
        <taxon>Euteleostomi</taxon>
        <taxon>Lepidosauria</taxon>
        <taxon>Squamata</taxon>
        <taxon>Bifurcata</taxon>
        <taxon>Unidentata</taxon>
        <taxon>Episquamata</taxon>
        <taxon>Toxicofera</taxon>
        <taxon>Serpentes</taxon>
        <taxon>Colubroidea</taxon>
        <taxon>Elapidae</taxon>
        <taxon>Elapinae</taxon>
        <taxon>Ophiophagus</taxon>
    </lineage>
</organism>
<feature type="non-terminal residue" evidence="2">
    <location>
        <position position="1"/>
    </location>
</feature>
<feature type="non-terminal residue" evidence="2">
    <location>
        <position position="95"/>
    </location>
</feature>
<reference evidence="2 3" key="1">
    <citation type="journal article" date="2013" name="Proc. Natl. Acad. Sci. U.S.A.">
        <title>The king cobra genome reveals dynamic gene evolution and adaptation in the snake venom system.</title>
        <authorList>
            <person name="Vonk F.J."/>
            <person name="Casewell N.R."/>
            <person name="Henkel C.V."/>
            <person name="Heimberg A.M."/>
            <person name="Jansen H.J."/>
            <person name="McCleary R.J."/>
            <person name="Kerkkamp H.M."/>
            <person name="Vos R.A."/>
            <person name="Guerreiro I."/>
            <person name="Calvete J.J."/>
            <person name="Wuster W."/>
            <person name="Woods A.E."/>
            <person name="Logan J.M."/>
            <person name="Harrison R.A."/>
            <person name="Castoe T.A."/>
            <person name="de Koning A.P."/>
            <person name="Pollock D.D."/>
            <person name="Yandell M."/>
            <person name="Calderon D."/>
            <person name="Renjifo C."/>
            <person name="Currier R.B."/>
            <person name="Salgado D."/>
            <person name="Pla D."/>
            <person name="Sanz L."/>
            <person name="Hyder A.S."/>
            <person name="Ribeiro J.M."/>
            <person name="Arntzen J.W."/>
            <person name="van den Thillart G.E."/>
            <person name="Boetzer M."/>
            <person name="Pirovano W."/>
            <person name="Dirks R.P."/>
            <person name="Spaink H.P."/>
            <person name="Duboule D."/>
            <person name="McGlinn E."/>
            <person name="Kini R.M."/>
            <person name="Richardson M.K."/>
        </authorList>
    </citation>
    <scope>NUCLEOTIDE SEQUENCE</scope>
    <source>
        <tissue evidence="2">Blood</tissue>
    </source>
</reference>
<dbReference type="AlphaFoldDB" id="V8N698"/>
<keyword evidence="3" id="KW-1185">Reference proteome</keyword>
<dbReference type="InterPro" id="IPR001846">
    <property type="entry name" value="VWF_type-D"/>
</dbReference>
<dbReference type="PROSITE" id="PS51233">
    <property type="entry name" value="VWFD"/>
    <property type="match status" value="1"/>
</dbReference>
<dbReference type="OrthoDB" id="6236007at2759"/>
<feature type="domain" description="VWFD" evidence="1">
    <location>
        <begin position="1"/>
        <end position="95"/>
    </location>
</feature>
<comment type="caution">
    <text evidence="2">The sequence shown here is derived from an EMBL/GenBank/DDBJ whole genome shotgun (WGS) entry which is preliminary data.</text>
</comment>
<evidence type="ECO:0000259" key="1">
    <source>
        <dbReference type="PROSITE" id="PS51233"/>
    </source>
</evidence>
<proteinExistence type="predicted"/>
<evidence type="ECO:0000313" key="3">
    <source>
        <dbReference type="Proteomes" id="UP000018936"/>
    </source>
</evidence>
<name>V8N698_OPHHA</name>
<evidence type="ECO:0000313" key="2">
    <source>
        <dbReference type="EMBL" id="ETE57062.1"/>
    </source>
</evidence>
<sequence length="95" mass="10739">MHRIVLHIFWLENVNGQKITLPYENSPVSMRKTQDKIVIDHDSQVQVYLHPDGMVTMAAKETLRGKLCAACGNFNNDHLDDLKLASGEGTNNFDE</sequence>
<dbReference type="EMBL" id="AZIM01010100">
    <property type="protein sequence ID" value="ETE57062.1"/>
    <property type="molecule type" value="Genomic_DNA"/>
</dbReference>
<accession>V8N698</accession>